<evidence type="ECO:0000313" key="3">
    <source>
        <dbReference type="Proteomes" id="UP000242715"/>
    </source>
</evidence>
<keyword evidence="3" id="KW-1185">Reference proteome</keyword>
<organism evidence="2 3">
    <name type="scientific">Trifolium subterraneum</name>
    <name type="common">Subterranean clover</name>
    <dbReference type="NCBI Taxonomy" id="3900"/>
    <lineage>
        <taxon>Eukaryota</taxon>
        <taxon>Viridiplantae</taxon>
        <taxon>Streptophyta</taxon>
        <taxon>Embryophyta</taxon>
        <taxon>Tracheophyta</taxon>
        <taxon>Spermatophyta</taxon>
        <taxon>Magnoliopsida</taxon>
        <taxon>eudicotyledons</taxon>
        <taxon>Gunneridae</taxon>
        <taxon>Pentapetalae</taxon>
        <taxon>rosids</taxon>
        <taxon>fabids</taxon>
        <taxon>Fabales</taxon>
        <taxon>Fabaceae</taxon>
        <taxon>Papilionoideae</taxon>
        <taxon>50 kb inversion clade</taxon>
        <taxon>NPAAA clade</taxon>
        <taxon>Hologalegina</taxon>
        <taxon>IRL clade</taxon>
        <taxon>Trifolieae</taxon>
        <taxon>Trifolium</taxon>
    </lineage>
</organism>
<dbReference type="Proteomes" id="UP000242715">
    <property type="component" value="Unassembled WGS sequence"/>
</dbReference>
<dbReference type="AlphaFoldDB" id="A0A2Z6LJ54"/>
<evidence type="ECO:0000256" key="1">
    <source>
        <dbReference type="SAM" id="MobiDB-lite"/>
    </source>
</evidence>
<sequence length="102" mass="10313">MKIKTIFFCLKGKSSTSKANEVEDLQKLSDDKPSPSHKGKHKKHASTTHADDGAGNNVHGANTIASNDAGVVAAAVVTATHVSLMSQDGSGHGGESCGDGAG</sequence>
<dbReference type="OrthoDB" id="1371135at2759"/>
<feature type="region of interest" description="Disordered" evidence="1">
    <location>
        <begin position="14"/>
        <end position="63"/>
    </location>
</feature>
<feature type="compositionally biased region" description="Basic and acidic residues" evidence="1">
    <location>
        <begin position="20"/>
        <end position="34"/>
    </location>
</feature>
<reference evidence="3" key="1">
    <citation type="journal article" date="2017" name="Front. Plant Sci.">
        <title>Climate Clever Clovers: New Paradigm to Reduce the Environmental Footprint of Ruminants by Breeding Low Methanogenic Forages Utilizing Haplotype Variation.</title>
        <authorList>
            <person name="Kaur P."/>
            <person name="Appels R."/>
            <person name="Bayer P.E."/>
            <person name="Keeble-Gagnere G."/>
            <person name="Wang J."/>
            <person name="Hirakawa H."/>
            <person name="Shirasawa K."/>
            <person name="Vercoe P."/>
            <person name="Stefanova K."/>
            <person name="Durmic Z."/>
            <person name="Nichols P."/>
            <person name="Revell C."/>
            <person name="Isobe S.N."/>
            <person name="Edwards D."/>
            <person name="Erskine W."/>
        </authorList>
    </citation>
    <scope>NUCLEOTIDE SEQUENCE [LARGE SCALE GENOMIC DNA]</scope>
    <source>
        <strain evidence="3">cv. Daliak</strain>
    </source>
</reference>
<dbReference type="EMBL" id="DF973169">
    <property type="protein sequence ID" value="GAU17295.1"/>
    <property type="molecule type" value="Genomic_DNA"/>
</dbReference>
<feature type="compositionally biased region" description="Basic residues" evidence="1">
    <location>
        <begin position="35"/>
        <end position="46"/>
    </location>
</feature>
<evidence type="ECO:0000313" key="2">
    <source>
        <dbReference type="EMBL" id="GAU17295.1"/>
    </source>
</evidence>
<protein>
    <submittedName>
        <fullName evidence="2">Uncharacterized protein</fullName>
    </submittedName>
</protein>
<name>A0A2Z6LJ54_TRISU</name>
<gene>
    <name evidence="2" type="ORF">TSUD_110120</name>
</gene>
<accession>A0A2Z6LJ54</accession>
<proteinExistence type="predicted"/>